<proteinExistence type="predicted"/>
<dbReference type="SUPFAM" id="SSF53448">
    <property type="entry name" value="Nucleotide-diphospho-sugar transferases"/>
    <property type="match status" value="1"/>
</dbReference>
<dbReference type="PANTHER" id="PTHR43630">
    <property type="entry name" value="POLY-BETA-1,6-N-ACETYL-D-GLUCOSAMINE SYNTHASE"/>
    <property type="match status" value="1"/>
</dbReference>
<evidence type="ECO:0000313" key="3">
    <source>
        <dbReference type="EMBL" id="NCJ07972.1"/>
    </source>
</evidence>
<dbReference type="Pfam" id="PF00535">
    <property type="entry name" value="Glycos_transf_2"/>
    <property type="match status" value="1"/>
</dbReference>
<dbReference type="InterPro" id="IPR011990">
    <property type="entry name" value="TPR-like_helical_dom_sf"/>
</dbReference>
<dbReference type="InterPro" id="IPR029044">
    <property type="entry name" value="Nucleotide-diphossugar_trans"/>
</dbReference>
<dbReference type="InterPro" id="IPR019734">
    <property type="entry name" value="TPR_rpt"/>
</dbReference>
<evidence type="ECO:0000313" key="4">
    <source>
        <dbReference type="Proteomes" id="UP000607397"/>
    </source>
</evidence>
<dbReference type="Pfam" id="PF13432">
    <property type="entry name" value="TPR_16"/>
    <property type="match status" value="1"/>
</dbReference>
<dbReference type="Pfam" id="PF14559">
    <property type="entry name" value="TPR_19"/>
    <property type="match status" value="1"/>
</dbReference>
<dbReference type="AlphaFoldDB" id="A0A8K2A1X1"/>
<dbReference type="PROSITE" id="PS50293">
    <property type="entry name" value="TPR_REGION"/>
    <property type="match status" value="1"/>
</dbReference>
<dbReference type="InterPro" id="IPR001173">
    <property type="entry name" value="Glyco_trans_2-like"/>
</dbReference>
<dbReference type="Proteomes" id="UP000607397">
    <property type="component" value="Unassembled WGS sequence"/>
</dbReference>
<dbReference type="PROSITE" id="PS50005">
    <property type="entry name" value="TPR"/>
    <property type="match status" value="4"/>
</dbReference>
<dbReference type="CDD" id="cd02511">
    <property type="entry name" value="Beta4Glucosyltransferase"/>
    <property type="match status" value="1"/>
</dbReference>
<dbReference type="Gene3D" id="3.90.550.10">
    <property type="entry name" value="Spore Coat Polysaccharide Biosynthesis Protein SpsA, Chain A"/>
    <property type="match status" value="1"/>
</dbReference>
<dbReference type="Pfam" id="PF13374">
    <property type="entry name" value="TPR_10"/>
    <property type="match status" value="1"/>
</dbReference>
<feature type="domain" description="Glycosyltransferase 2-like" evidence="2">
    <location>
        <begin position="4"/>
        <end position="158"/>
    </location>
</feature>
<feature type="repeat" description="TPR" evidence="1">
    <location>
        <begin position="308"/>
        <end position="341"/>
    </location>
</feature>
<feature type="repeat" description="TPR" evidence="1">
    <location>
        <begin position="342"/>
        <end position="375"/>
    </location>
</feature>
<feature type="repeat" description="TPR" evidence="1">
    <location>
        <begin position="199"/>
        <end position="232"/>
    </location>
</feature>
<dbReference type="SMART" id="SM00028">
    <property type="entry name" value="TPR"/>
    <property type="match status" value="5"/>
</dbReference>
<protein>
    <submittedName>
        <fullName evidence="3">Tetratricopeptide repeat protein</fullName>
    </submittedName>
</protein>
<gene>
    <name evidence="3" type="ORF">GS597_15950</name>
</gene>
<accession>A0A8K2A1X1</accession>
<sequence length="393" mass="43463">MRVSLCMIVRDEAARLPRCLASTQGLVDEIVVLDTGSEDETVRVARRWGAQVYEAPWEDDFALARNIALAKATGDWVLVLDADEVLCPDAVAPLRAVMGCPQYLLVNLIRQEVGAKQSPFSQVARLFRRHPRIAFERPYHESVEASVEAIQAQEPHWQIGALPRVVIEHDGYRPAAIAPKIDRARRIMARHLAQHPDDAYLCSKLGALYVEAGDLEAGLALLRRGLDIQPPDPPVRYELHYHLGLASCRQGEIQPAITQYQLALAQDLPDLLKIGAYTNLASLLLETGQAEQAQPLYQRVLALQPDSPQAHYNLGLTQRALGDLGGAIAAYRQAIELDPDYGDAYQNLGVALLKQGQVAQSQQAFAQALHLHRLHKPIQAEQLHQQLTAMGLL</sequence>
<feature type="repeat" description="TPR" evidence="1">
    <location>
        <begin position="274"/>
        <end position="307"/>
    </location>
</feature>
<comment type="caution">
    <text evidence="3">The sequence shown here is derived from an EMBL/GenBank/DDBJ whole genome shotgun (WGS) entry which is preliminary data.</text>
</comment>
<dbReference type="PANTHER" id="PTHR43630:SF2">
    <property type="entry name" value="GLYCOSYLTRANSFERASE"/>
    <property type="match status" value="1"/>
</dbReference>
<keyword evidence="1" id="KW-0802">TPR repeat</keyword>
<dbReference type="EMBL" id="WVIC01000037">
    <property type="protein sequence ID" value="NCJ07972.1"/>
    <property type="molecule type" value="Genomic_DNA"/>
</dbReference>
<evidence type="ECO:0000256" key="1">
    <source>
        <dbReference type="PROSITE-ProRule" id="PRU00339"/>
    </source>
</evidence>
<dbReference type="SUPFAM" id="SSF48452">
    <property type="entry name" value="TPR-like"/>
    <property type="match status" value="2"/>
</dbReference>
<name>A0A8K2A1X1_9CYAN</name>
<dbReference type="Gene3D" id="1.25.40.10">
    <property type="entry name" value="Tetratricopeptide repeat domain"/>
    <property type="match status" value="2"/>
</dbReference>
<keyword evidence="4" id="KW-1185">Reference proteome</keyword>
<reference evidence="3" key="1">
    <citation type="submission" date="2019-12" db="EMBL/GenBank/DDBJ databases">
        <title>High-Quality draft genome sequences of three cyanobacteria isolated from the limestone walls of the Old Cathedral of Coimbra.</title>
        <authorList>
            <person name="Tiago I."/>
            <person name="Soares F."/>
            <person name="Portugal A."/>
        </authorList>
    </citation>
    <scope>NUCLEOTIDE SEQUENCE [LARGE SCALE GENOMIC DNA]</scope>
    <source>
        <strain evidence="3">C</strain>
    </source>
</reference>
<organism evidence="3 4">
    <name type="scientific">Petrachloros mirabilis ULC683</name>
    <dbReference type="NCBI Taxonomy" id="2781853"/>
    <lineage>
        <taxon>Bacteria</taxon>
        <taxon>Bacillati</taxon>
        <taxon>Cyanobacteriota</taxon>
        <taxon>Cyanophyceae</taxon>
        <taxon>Synechococcales</taxon>
        <taxon>Petrachlorosaceae</taxon>
        <taxon>Petrachloros</taxon>
        <taxon>Petrachloros mirabilis</taxon>
    </lineage>
</organism>
<evidence type="ECO:0000259" key="2">
    <source>
        <dbReference type="Pfam" id="PF00535"/>
    </source>
</evidence>